<gene>
    <name evidence="1" type="ORF">GII30_13395</name>
</gene>
<organism evidence="1">
    <name type="scientific">Gordonia amarae</name>
    <dbReference type="NCBI Taxonomy" id="36821"/>
    <lineage>
        <taxon>Bacteria</taxon>
        <taxon>Bacillati</taxon>
        <taxon>Actinomycetota</taxon>
        <taxon>Actinomycetes</taxon>
        <taxon>Mycobacteriales</taxon>
        <taxon>Gordoniaceae</taxon>
        <taxon>Gordonia</taxon>
    </lineage>
</organism>
<protein>
    <submittedName>
        <fullName evidence="1">Copper transporter</fullName>
    </submittedName>
</protein>
<dbReference type="EMBL" id="CP045810">
    <property type="protein sequence ID" value="QHN40015.1"/>
    <property type="molecule type" value="Genomic_DNA"/>
</dbReference>
<name>A0A857KL13_9ACTN</name>
<dbReference type="GO" id="GO:0055070">
    <property type="term" value="P:copper ion homeostasis"/>
    <property type="evidence" value="ECO:0007669"/>
    <property type="project" value="InterPro"/>
</dbReference>
<dbReference type="Pfam" id="PF11382">
    <property type="entry name" value="MctB"/>
    <property type="match status" value="1"/>
</dbReference>
<dbReference type="InterPro" id="IPR021522">
    <property type="entry name" value="MctB"/>
</dbReference>
<dbReference type="GO" id="GO:0016020">
    <property type="term" value="C:membrane"/>
    <property type="evidence" value="ECO:0007669"/>
    <property type="project" value="InterPro"/>
</dbReference>
<evidence type="ECO:0000313" key="1">
    <source>
        <dbReference type="EMBL" id="QHN40015.1"/>
    </source>
</evidence>
<sequence>MISLRQHAISLVAVFLALALGLFLGSGFVGDQVNSLTGTKRDRIGDLEDERDQLNEKLNSADSFDRAMAKRLITGTLKGHSVLVVTVPGVVDSDVDALKESVSAAGASFAGQIQISDQLVGDTEAAKLRSIVDQTIPAGAQLRADFVDSGSRVGDLLGTLTLHSADTRAVATSDSRTGLEVLREAGFISYVDNAITPADLVLVISGGVYDKDSGAKGQLVGRLAAAMAARGQGGALVGRIGSARGGSPIAIVRSDPALGNAISTVDNADVPTGQITTVLALAEEGKARTGAYGTGPGAVAITVGAR</sequence>
<accession>A0A857KL13</accession>
<reference evidence="1" key="1">
    <citation type="journal article" date="2021" name="Nat. Microbiol.">
        <title>Cocultivation of an ultrasmall environmental parasitic bacterium with lytic ability against bacteria associated with wastewater foams.</title>
        <authorList>
            <person name="Batinovic S."/>
            <person name="Rose J.J.A."/>
            <person name="Ratcliffe J."/>
            <person name="Seviour R.J."/>
            <person name="Petrovski S."/>
        </authorList>
    </citation>
    <scope>NUCLEOTIDE SEQUENCE</scope>
    <source>
        <strain evidence="1">CON44</strain>
    </source>
</reference>
<dbReference type="AlphaFoldDB" id="A0A857KL13"/>
<dbReference type="RefSeq" id="WP_005182854.1">
    <property type="nucleotide sequence ID" value="NZ_CP045804.1"/>
</dbReference>
<proteinExistence type="predicted"/>